<dbReference type="InterPro" id="IPR004372">
    <property type="entry name" value="Ac/propionate_kinase"/>
</dbReference>
<evidence type="ECO:0000256" key="2">
    <source>
        <dbReference type="ARBA" id="ARBA00022490"/>
    </source>
</evidence>
<sequence length="395" mass="41557">MSQAILTLNAGSSSLKFAVFAVNPGDEVKPRLRGKVENIGAAPHMVAVDADGAVLVERRWSADAGLAHEAFLEPLLEWIDDHLGQARLKAIGHRVVHGGASFTTPVLVTEPVLSALDALTPMAPLHQPHNLAAIRAAQAARPGLPQVACFDTAFHSAHADVVTRFALPRAWHEQGVRRYGFHGLSYEYVAGRLQALDPALSAGKVLVAHLGAGASLCAISSGQSLDTTMGFTALDGLMMGTRCGALDPGVILYLQQQAGLTPAAVEDLLYNRSGLLGVSQVSSDMRALLASEDPKAQQAVDLFVFRIAREAGALMSSLGGLDGVVFTGGIGENAAAIRNAVANRLAWTGLVLDQGANQQGQGLVSDSQSRVAVWVIPTDEEVMIARHALEIIKDL</sequence>
<dbReference type="NCBIfam" id="TIGR00016">
    <property type="entry name" value="ackA"/>
    <property type="match status" value="1"/>
</dbReference>
<keyword evidence="7 9" id="KW-0067">ATP-binding</keyword>
<evidence type="ECO:0000256" key="10">
    <source>
        <dbReference type="RuleBase" id="RU003835"/>
    </source>
</evidence>
<evidence type="ECO:0000256" key="5">
    <source>
        <dbReference type="ARBA" id="ARBA00022741"/>
    </source>
</evidence>
<dbReference type="Pfam" id="PF00871">
    <property type="entry name" value="Acetate_kinase"/>
    <property type="match status" value="1"/>
</dbReference>
<dbReference type="PANTHER" id="PTHR21060:SF21">
    <property type="entry name" value="ACETATE KINASE"/>
    <property type="match status" value="1"/>
</dbReference>
<evidence type="ECO:0000256" key="4">
    <source>
        <dbReference type="ARBA" id="ARBA00022723"/>
    </source>
</evidence>
<name>A0ABS0SZL4_9CAUL</name>
<comment type="catalytic activity">
    <reaction evidence="9">
        <text>acetate + ATP = acetyl phosphate + ADP</text>
        <dbReference type="Rhea" id="RHEA:11352"/>
        <dbReference type="ChEBI" id="CHEBI:22191"/>
        <dbReference type="ChEBI" id="CHEBI:30089"/>
        <dbReference type="ChEBI" id="CHEBI:30616"/>
        <dbReference type="ChEBI" id="CHEBI:456216"/>
        <dbReference type="EC" id="2.7.2.1"/>
    </reaction>
</comment>
<keyword evidence="2 9" id="KW-0963">Cytoplasm</keyword>
<comment type="subcellular location">
    <subcellularLocation>
        <location evidence="9">Cytoplasm</location>
    </subcellularLocation>
</comment>
<evidence type="ECO:0000313" key="12">
    <source>
        <dbReference type="Proteomes" id="UP000639859"/>
    </source>
</evidence>
<keyword evidence="4 9" id="KW-0479">Metal-binding</keyword>
<dbReference type="EC" id="2.7.2.1" evidence="9"/>
<dbReference type="RefSeq" id="WP_198576802.1">
    <property type="nucleotide sequence ID" value="NZ_JADWOX010000009.1"/>
</dbReference>
<comment type="pathway">
    <text evidence="9">Metabolic intermediate biosynthesis; acetyl-CoA biosynthesis; acetyl-CoA from acetate: step 1/2.</text>
</comment>
<organism evidence="11 12">
    <name type="scientific">Caulobacter hibisci</name>
    <dbReference type="NCBI Taxonomy" id="2035993"/>
    <lineage>
        <taxon>Bacteria</taxon>
        <taxon>Pseudomonadati</taxon>
        <taxon>Pseudomonadota</taxon>
        <taxon>Alphaproteobacteria</taxon>
        <taxon>Caulobacterales</taxon>
        <taxon>Caulobacteraceae</taxon>
        <taxon>Caulobacter</taxon>
    </lineage>
</organism>
<feature type="binding site" evidence="9">
    <location>
        <position position="94"/>
    </location>
    <ligand>
        <name>substrate</name>
    </ligand>
</feature>
<feature type="binding site" evidence="9">
    <location>
        <position position="16"/>
    </location>
    <ligand>
        <name>ATP</name>
        <dbReference type="ChEBI" id="CHEBI:30616"/>
    </ligand>
</feature>
<keyword evidence="12" id="KW-1185">Reference proteome</keyword>
<feature type="binding site" evidence="9">
    <location>
        <position position="380"/>
    </location>
    <ligand>
        <name>Mg(2+)</name>
        <dbReference type="ChEBI" id="CHEBI:18420"/>
    </ligand>
</feature>
<dbReference type="HAMAP" id="MF_00020">
    <property type="entry name" value="Acetate_kinase"/>
    <property type="match status" value="1"/>
</dbReference>
<dbReference type="NCBIfam" id="NF005462">
    <property type="entry name" value="PRK07058.1"/>
    <property type="match status" value="1"/>
</dbReference>
<dbReference type="EMBL" id="JADWOX010000009">
    <property type="protein sequence ID" value="MBI1684891.1"/>
    <property type="molecule type" value="Genomic_DNA"/>
</dbReference>
<feature type="binding site" evidence="9">
    <location>
        <position position="9"/>
    </location>
    <ligand>
        <name>Mg(2+)</name>
        <dbReference type="ChEBI" id="CHEBI:18420"/>
    </ligand>
</feature>
<dbReference type="Gene3D" id="3.30.420.40">
    <property type="match status" value="2"/>
</dbReference>
<keyword evidence="3 9" id="KW-0808">Transferase</keyword>
<feature type="binding site" evidence="9">
    <location>
        <begin position="209"/>
        <end position="213"/>
    </location>
    <ligand>
        <name>ATP</name>
        <dbReference type="ChEBI" id="CHEBI:30616"/>
    </ligand>
</feature>
<keyword evidence="5 9" id="KW-0547">Nucleotide-binding</keyword>
<dbReference type="PROSITE" id="PS01075">
    <property type="entry name" value="ACETATE_KINASE_1"/>
    <property type="match status" value="1"/>
</dbReference>
<comment type="similarity">
    <text evidence="1 9 10">Belongs to the acetokinase family.</text>
</comment>
<gene>
    <name evidence="9" type="primary">ackA</name>
    <name evidence="11" type="ORF">I4Q42_14555</name>
</gene>
<protein>
    <recommendedName>
        <fullName evidence="9">Acetate kinase</fullName>
        <ecNumber evidence="9">2.7.2.1</ecNumber>
    </recommendedName>
    <alternativeName>
        <fullName evidence="9">Acetokinase</fullName>
    </alternativeName>
</protein>
<feature type="site" description="Transition state stabilizer" evidence="9">
    <location>
        <position position="242"/>
    </location>
</feature>
<comment type="subunit">
    <text evidence="9">Homodimer.</text>
</comment>
<dbReference type="PANTHER" id="PTHR21060">
    <property type="entry name" value="ACETATE KINASE"/>
    <property type="match status" value="1"/>
</dbReference>
<reference evidence="11 12" key="1">
    <citation type="submission" date="2020-11" db="EMBL/GenBank/DDBJ databases">
        <title>genome sequence of strain KACC 18849.</title>
        <authorList>
            <person name="Gao J."/>
            <person name="Zhang X."/>
        </authorList>
    </citation>
    <scope>NUCLEOTIDE SEQUENCE [LARGE SCALE GENOMIC DNA]</scope>
    <source>
        <strain evidence="11 12">KACC 18849</strain>
    </source>
</reference>
<keyword evidence="6 9" id="KW-0418">Kinase</keyword>
<feature type="active site" description="Proton donor/acceptor" evidence="9">
    <location>
        <position position="151"/>
    </location>
</feature>
<feature type="binding site" evidence="9">
    <location>
        <begin position="329"/>
        <end position="333"/>
    </location>
    <ligand>
        <name>ATP</name>
        <dbReference type="ChEBI" id="CHEBI:30616"/>
    </ligand>
</feature>
<dbReference type="PROSITE" id="PS01076">
    <property type="entry name" value="ACETATE_KINASE_2"/>
    <property type="match status" value="1"/>
</dbReference>
<comment type="function">
    <text evidence="9">Catalyzes the formation of acetyl phosphate from acetate and ATP. Can also catalyze the reverse reaction.</text>
</comment>
<evidence type="ECO:0000313" key="11">
    <source>
        <dbReference type="EMBL" id="MBI1684891.1"/>
    </source>
</evidence>
<dbReference type="SUPFAM" id="SSF53067">
    <property type="entry name" value="Actin-like ATPase domain"/>
    <property type="match status" value="2"/>
</dbReference>
<evidence type="ECO:0000256" key="1">
    <source>
        <dbReference type="ARBA" id="ARBA00008748"/>
    </source>
</evidence>
<evidence type="ECO:0000256" key="9">
    <source>
        <dbReference type="HAMAP-Rule" id="MF_00020"/>
    </source>
</evidence>
<evidence type="ECO:0000256" key="8">
    <source>
        <dbReference type="ARBA" id="ARBA00022842"/>
    </source>
</evidence>
<dbReference type="Proteomes" id="UP000639859">
    <property type="component" value="Unassembled WGS sequence"/>
</dbReference>
<dbReference type="InterPro" id="IPR000890">
    <property type="entry name" value="Aliphatic_acid_kin_short-chain"/>
</dbReference>
<comment type="cofactor">
    <cofactor evidence="9">
        <name>Mg(2+)</name>
        <dbReference type="ChEBI" id="CHEBI:18420"/>
    </cofactor>
    <cofactor evidence="9">
        <name>Mn(2+)</name>
        <dbReference type="ChEBI" id="CHEBI:29035"/>
    </cofactor>
    <text evidence="9">Mg(2+). Can also accept Mn(2+).</text>
</comment>
<evidence type="ECO:0000256" key="6">
    <source>
        <dbReference type="ARBA" id="ARBA00022777"/>
    </source>
</evidence>
<accession>A0ABS0SZL4</accession>
<dbReference type="InterPro" id="IPR043129">
    <property type="entry name" value="ATPase_NBD"/>
</dbReference>
<dbReference type="GO" id="GO:0016301">
    <property type="term" value="F:kinase activity"/>
    <property type="evidence" value="ECO:0007669"/>
    <property type="project" value="UniProtKB-KW"/>
</dbReference>
<feature type="site" description="Transition state stabilizer" evidence="9">
    <location>
        <position position="182"/>
    </location>
</feature>
<evidence type="ECO:0000256" key="3">
    <source>
        <dbReference type="ARBA" id="ARBA00022679"/>
    </source>
</evidence>
<proteinExistence type="inferred from homology"/>
<dbReference type="PRINTS" id="PR00471">
    <property type="entry name" value="ACETATEKNASE"/>
</dbReference>
<comment type="caution">
    <text evidence="11">The sequence shown here is derived from an EMBL/GenBank/DDBJ whole genome shotgun (WGS) entry which is preliminary data.</text>
</comment>
<dbReference type="InterPro" id="IPR023865">
    <property type="entry name" value="Aliphatic_acid_kinase_CS"/>
</dbReference>
<evidence type="ECO:0000256" key="7">
    <source>
        <dbReference type="ARBA" id="ARBA00022840"/>
    </source>
</evidence>
<keyword evidence="8 9" id="KW-0460">Magnesium</keyword>
<feature type="binding site" evidence="9">
    <location>
        <begin position="284"/>
        <end position="286"/>
    </location>
    <ligand>
        <name>ATP</name>
        <dbReference type="ChEBI" id="CHEBI:30616"/>
    </ligand>
</feature>
<dbReference type="PIRSF" id="PIRSF000722">
    <property type="entry name" value="Acetate_prop_kin"/>
    <property type="match status" value="1"/>
</dbReference>